<dbReference type="InterPro" id="IPR002347">
    <property type="entry name" value="SDR_fam"/>
</dbReference>
<dbReference type="PROSITE" id="PS00061">
    <property type="entry name" value="ADH_SHORT"/>
    <property type="match status" value="1"/>
</dbReference>
<dbReference type="PANTHER" id="PTHR24321:SF15">
    <property type="entry name" value="OXIDOREDUCTASE UCPA"/>
    <property type="match status" value="1"/>
</dbReference>
<dbReference type="PANTHER" id="PTHR24321">
    <property type="entry name" value="DEHYDROGENASES, SHORT CHAIN"/>
    <property type="match status" value="1"/>
</dbReference>
<dbReference type="EMBL" id="JAHXRI010000010">
    <property type="protein sequence ID" value="MBZ1351389.1"/>
    <property type="molecule type" value="Genomic_DNA"/>
</dbReference>
<keyword evidence="4" id="KW-1185">Reference proteome</keyword>
<dbReference type="Pfam" id="PF13561">
    <property type="entry name" value="adh_short_C2"/>
    <property type="match status" value="1"/>
</dbReference>
<name>A0A953ND05_9BURK</name>
<sequence length="255" mass="26606">MTNTVRYDFNGKHAVVTGGAAGIGQACVQQFVNAGAHVSIWDRDPQALQVAQALHGSKVHTVQVDVSDAASVAQALASSTNYCPHIDILLNSAGITGPNATVVDYPLSEWDRVFAINVRGTLLACQAVVPVMKLAGQGKGIGRIVNIASVAGKEGNPNASAYSASKAAVIGLTKSLGKELALTGITVNCITPAAVRTGMFDQMTQQHIDFMLSKIPMNRFGSVDEIAHLVMWLSSDACSFSTGAAFDISGGRATY</sequence>
<dbReference type="InterPro" id="IPR036291">
    <property type="entry name" value="NAD(P)-bd_dom_sf"/>
</dbReference>
<evidence type="ECO:0000313" key="3">
    <source>
        <dbReference type="EMBL" id="MBZ1351389.1"/>
    </source>
</evidence>
<gene>
    <name evidence="3" type="ORF">KZZ10_12100</name>
</gene>
<dbReference type="Gene3D" id="3.40.50.720">
    <property type="entry name" value="NAD(P)-binding Rossmann-like Domain"/>
    <property type="match status" value="1"/>
</dbReference>
<dbReference type="AlphaFoldDB" id="A0A953ND05"/>
<proteinExistence type="inferred from homology"/>
<accession>A0A953ND05</accession>
<dbReference type="GO" id="GO:0016491">
    <property type="term" value="F:oxidoreductase activity"/>
    <property type="evidence" value="ECO:0007669"/>
    <property type="project" value="UniProtKB-KW"/>
</dbReference>
<keyword evidence="2" id="KW-0560">Oxidoreductase</keyword>
<reference evidence="3" key="1">
    <citation type="submission" date="2021-07" db="EMBL/GenBank/DDBJ databases">
        <title>New genus and species of the family Alcaligenaceae.</title>
        <authorList>
            <person name="Hahn M.W."/>
        </authorList>
    </citation>
    <scope>NUCLEOTIDE SEQUENCE</scope>
    <source>
        <strain evidence="3">LF4-65</strain>
    </source>
</reference>
<evidence type="ECO:0000256" key="1">
    <source>
        <dbReference type="ARBA" id="ARBA00006484"/>
    </source>
</evidence>
<dbReference type="FunFam" id="3.40.50.720:FF:000084">
    <property type="entry name" value="Short-chain dehydrogenase reductase"/>
    <property type="match status" value="1"/>
</dbReference>
<dbReference type="Proteomes" id="UP000739565">
    <property type="component" value="Unassembled WGS sequence"/>
</dbReference>
<dbReference type="CDD" id="cd05233">
    <property type="entry name" value="SDR_c"/>
    <property type="match status" value="1"/>
</dbReference>
<dbReference type="SUPFAM" id="SSF51735">
    <property type="entry name" value="NAD(P)-binding Rossmann-fold domains"/>
    <property type="match status" value="1"/>
</dbReference>
<evidence type="ECO:0000256" key="2">
    <source>
        <dbReference type="ARBA" id="ARBA00023002"/>
    </source>
</evidence>
<comment type="similarity">
    <text evidence="1">Belongs to the short-chain dehydrogenases/reductases (SDR) family.</text>
</comment>
<dbReference type="PRINTS" id="PR00080">
    <property type="entry name" value="SDRFAMILY"/>
</dbReference>
<organism evidence="3 4">
    <name type="scientific">Zwartia hollandica</name>
    <dbReference type="NCBI Taxonomy" id="324606"/>
    <lineage>
        <taxon>Bacteria</taxon>
        <taxon>Pseudomonadati</taxon>
        <taxon>Pseudomonadota</taxon>
        <taxon>Betaproteobacteria</taxon>
        <taxon>Burkholderiales</taxon>
        <taxon>Alcaligenaceae</taxon>
        <taxon>Zwartia</taxon>
    </lineage>
</organism>
<dbReference type="PROSITE" id="PS51257">
    <property type="entry name" value="PROKAR_LIPOPROTEIN"/>
    <property type="match status" value="1"/>
</dbReference>
<evidence type="ECO:0000313" key="4">
    <source>
        <dbReference type="Proteomes" id="UP000739565"/>
    </source>
</evidence>
<comment type="caution">
    <text evidence="3">The sequence shown here is derived from an EMBL/GenBank/DDBJ whole genome shotgun (WGS) entry which is preliminary data.</text>
</comment>
<dbReference type="PRINTS" id="PR00081">
    <property type="entry name" value="GDHRDH"/>
</dbReference>
<dbReference type="RefSeq" id="WP_259661792.1">
    <property type="nucleotide sequence ID" value="NZ_JAHXRI010000010.1"/>
</dbReference>
<dbReference type="InterPro" id="IPR020904">
    <property type="entry name" value="Sc_DH/Rdtase_CS"/>
</dbReference>
<protein>
    <submittedName>
        <fullName evidence="3">SDR family oxidoreductase</fullName>
    </submittedName>
</protein>